<dbReference type="InterPro" id="IPR036397">
    <property type="entry name" value="RNaseH_sf"/>
</dbReference>
<dbReference type="Proteomes" id="UP000199595">
    <property type="component" value="Unassembled WGS sequence"/>
</dbReference>
<gene>
    <name evidence="1" type="ORF">SAMN05444411_102244</name>
</gene>
<accession>A0A1H2WQ20</accession>
<dbReference type="AlphaFoldDB" id="A0A1H2WQ20"/>
<sequence>MTMKIKTNKTILTLYPNTMGMCYALFDSPNDLVDYGIGHVRPVNNKKSIAKVAHYLDYYKPDIVIVRGLTKYNYKNNKRNKKLIDLICTKAKEKNLEVLQYNRSQIKEVFNQFEANTKYQISKKLIEWFSKLEALEYPYRKEWMNENHNVGVFDAISLGVTHYYLNG</sequence>
<evidence type="ECO:0000313" key="2">
    <source>
        <dbReference type="Proteomes" id="UP000199595"/>
    </source>
</evidence>
<dbReference type="GO" id="GO:0003676">
    <property type="term" value="F:nucleic acid binding"/>
    <property type="evidence" value="ECO:0007669"/>
    <property type="project" value="InterPro"/>
</dbReference>
<reference evidence="1 2" key="1">
    <citation type="submission" date="2016-10" db="EMBL/GenBank/DDBJ databases">
        <authorList>
            <person name="de Groot N.N."/>
        </authorList>
    </citation>
    <scope>NUCLEOTIDE SEQUENCE [LARGE SCALE GENOMIC DNA]</scope>
    <source>
        <strain evidence="1 2">DSM 24956</strain>
    </source>
</reference>
<organism evidence="1 2">
    <name type="scientific">Lutibacter oricola</name>
    <dbReference type="NCBI Taxonomy" id="762486"/>
    <lineage>
        <taxon>Bacteria</taxon>
        <taxon>Pseudomonadati</taxon>
        <taxon>Bacteroidota</taxon>
        <taxon>Flavobacteriia</taxon>
        <taxon>Flavobacteriales</taxon>
        <taxon>Flavobacteriaceae</taxon>
        <taxon>Lutibacter</taxon>
    </lineage>
</organism>
<dbReference type="STRING" id="762486.SAMN05444411_102244"/>
<evidence type="ECO:0000313" key="1">
    <source>
        <dbReference type="EMBL" id="SDW82089.1"/>
    </source>
</evidence>
<keyword evidence="2" id="KW-1185">Reference proteome</keyword>
<dbReference type="EMBL" id="FNNJ01000002">
    <property type="protein sequence ID" value="SDW82089.1"/>
    <property type="molecule type" value="Genomic_DNA"/>
</dbReference>
<proteinExistence type="predicted"/>
<protein>
    <submittedName>
        <fullName evidence="1">Uncharacterized protein</fullName>
    </submittedName>
</protein>
<dbReference type="Gene3D" id="3.30.420.10">
    <property type="entry name" value="Ribonuclease H-like superfamily/Ribonuclease H"/>
    <property type="match status" value="1"/>
</dbReference>
<name>A0A1H2WQ20_9FLAO</name>